<organism evidence="1 2">
    <name type="scientific">Symbiodinium pilosum</name>
    <name type="common">Dinoflagellate</name>
    <dbReference type="NCBI Taxonomy" id="2952"/>
    <lineage>
        <taxon>Eukaryota</taxon>
        <taxon>Sar</taxon>
        <taxon>Alveolata</taxon>
        <taxon>Dinophyceae</taxon>
        <taxon>Suessiales</taxon>
        <taxon>Symbiodiniaceae</taxon>
        <taxon>Symbiodinium</taxon>
    </lineage>
</organism>
<comment type="caution">
    <text evidence="1">The sequence shown here is derived from an EMBL/GenBank/DDBJ whole genome shotgun (WGS) entry which is preliminary data.</text>
</comment>
<dbReference type="AlphaFoldDB" id="A0A812TWS3"/>
<evidence type="ECO:0000313" key="1">
    <source>
        <dbReference type="EMBL" id="CAE7542046.1"/>
    </source>
</evidence>
<sequence length="532" mass="60399">MFHNKKRGHAEDLASPSKKLRSRVENLYLSGRLTGQDAAELQMDASDCGMSGFKRRSVGTEGCKLNRNAARDMLRRCLRKSQWPEIYEAEIRVWDEKLNVTKYAKVAFMLPHEILNSLFKKNPKFNFEDLTAAAESARQHCRDVTEGYGQTMIPMALWCDGTPYSWDRTSSLEVTMMSLPGLGPPNSTWRFPVTALPKNCIAKGETFEDIWEIAGRAKVAGHTIPHRCVLAEVRADWKCLSEVFGLPNWKSTSGICARCSATPESFRDFSSEAAWRRERYDHDAFAQRQLADGKKLSGIFSCPHFVTTCFKIDWLHVMDLGCSQDALGNIFWHILPQLGPNQSAQVAAMHLAMKQYYRENTVQDTIDKLTVTMIRKKANATPKLNARAAETRALIPFALQLAEKYLSGGSKFDKTVLRTMQHLAHAYDCLSRENWNAEVLRVECFKFLKRYCSLEDASQDENAWRMKPKFHMMAEIALELDNPSCNWCYRDEEAGGTMARIAYAKGGNVTPWAVSSRLLRKFCAEFPVPVLV</sequence>
<name>A0A812TWS3_SYMPI</name>
<dbReference type="OrthoDB" id="407902at2759"/>
<gene>
    <name evidence="1" type="ORF">SPIL2461_LOCUS14352</name>
</gene>
<keyword evidence="2" id="KW-1185">Reference proteome</keyword>
<proteinExistence type="predicted"/>
<dbReference type="EMBL" id="CAJNIZ010033057">
    <property type="protein sequence ID" value="CAE7542046.1"/>
    <property type="molecule type" value="Genomic_DNA"/>
</dbReference>
<evidence type="ECO:0000313" key="2">
    <source>
        <dbReference type="Proteomes" id="UP000649617"/>
    </source>
</evidence>
<reference evidence="1" key="1">
    <citation type="submission" date="2021-02" db="EMBL/GenBank/DDBJ databases">
        <authorList>
            <person name="Dougan E. K."/>
            <person name="Rhodes N."/>
            <person name="Thang M."/>
            <person name="Chan C."/>
        </authorList>
    </citation>
    <scope>NUCLEOTIDE SEQUENCE</scope>
</reference>
<dbReference type="Proteomes" id="UP000649617">
    <property type="component" value="Unassembled WGS sequence"/>
</dbReference>
<protein>
    <submittedName>
        <fullName evidence="1">Uncharacterized protein</fullName>
    </submittedName>
</protein>
<accession>A0A812TWS3</accession>